<dbReference type="Pfam" id="PF01757">
    <property type="entry name" value="Acyl_transf_3"/>
    <property type="match status" value="1"/>
</dbReference>
<keyword evidence="1" id="KW-0812">Transmembrane</keyword>
<accession>A0A4P7VEM6</accession>
<feature type="transmembrane region" description="Helical" evidence="1">
    <location>
        <begin position="276"/>
        <end position="297"/>
    </location>
</feature>
<feature type="transmembrane region" description="Helical" evidence="1">
    <location>
        <begin position="42"/>
        <end position="61"/>
    </location>
</feature>
<feature type="transmembrane region" description="Helical" evidence="1">
    <location>
        <begin position="184"/>
        <end position="205"/>
    </location>
</feature>
<evidence type="ECO:0000313" key="3">
    <source>
        <dbReference type="EMBL" id="QCD35173.1"/>
    </source>
</evidence>
<reference evidence="3 4" key="1">
    <citation type="submission" date="2019-02" db="EMBL/GenBank/DDBJ databases">
        <title>Isolation and identification of novel species under the genus Muribaculum.</title>
        <authorList>
            <person name="Miyake S."/>
            <person name="Ding Y."/>
            <person name="Low A."/>
            <person name="Soh M."/>
            <person name="Seedorf H."/>
        </authorList>
    </citation>
    <scope>NUCLEOTIDE SEQUENCE [LARGE SCALE GENOMIC DNA]</scope>
    <source>
        <strain evidence="3 4">TLL-A4</strain>
    </source>
</reference>
<evidence type="ECO:0000256" key="1">
    <source>
        <dbReference type="SAM" id="Phobius"/>
    </source>
</evidence>
<dbReference type="InterPro" id="IPR002656">
    <property type="entry name" value="Acyl_transf_3_dom"/>
</dbReference>
<name>A0A4P7VEM6_9BACT</name>
<feature type="transmembrane region" description="Helical" evidence="1">
    <location>
        <begin position="235"/>
        <end position="256"/>
    </location>
</feature>
<keyword evidence="1" id="KW-0472">Membrane</keyword>
<feature type="transmembrane region" description="Helical" evidence="1">
    <location>
        <begin position="12"/>
        <end position="30"/>
    </location>
</feature>
<feature type="transmembrane region" description="Helical" evidence="1">
    <location>
        <begin position="303"/>
        <end position="322"/>
    </location>
</feature>
<gene>
    <name evidence="3" type="ORF">E7746_04380</name>
</gene>
<evidence type="ECO:0000259" key="2">
    <source>
        <dbReference type="Pfam" id="PF01757"/>
    </source>
</evidence>
<keyword evidence="1" id="KW-1133">Transmembrane helix</keyword>
<organism evidence="3 4">
    <name type="scientific">Muribaculum gordoncarteri</name>
    <dbReference type="NCBI Taxonomy" id="2530390"/>
    <lineage>
        <taxon>Bacteria</taxon>
        <taxon>Pseudomonadati</taxon>
        <taxon>Bacteroidota</taxon>
        <taxon>Bacteroidia</taxon>
        <taxon>Bacteroidales</taxon>
        <taxon>Muribaculaceae</taxon>
        <taxon>Muribaculum</taxon>
    </lineage>
</organism>
<sequence>MEKKEIVWIDWAKFICMLLVYWDHVMLYGYNSAPFIIPFRPFFVNAFFFISGYLIFLKQLSPNYIKLDTRAFLKSGFCEHGMIMNIIFKIAIPTIIFAAFDFIPACLVKGEEISIRAFIFDTLIEGGNWFTCALTVSELILFVLLMTRIKNILFYVFIGLMLAIFGVFLQKINYTILGNEHLPWFYKSGIIACAFLSLGGFYRVYEMIFDKFKGLFPVIFLLIAINVDLDCEPMSTWAGINLRGFIISVISIFALIDLCKQLPKFKFIQYISRHTIGFYFLSAAIPFLCIRICDLYIPLGPISFLIQFTLSFALAWLIVFLLEKYLPFIFDLRVLKSKK</sequence>
<evidence type="ECO:0000313" key="4">
    <source>
        <dbReference type="Proteomes" id="UP000297031"/>
    </source>
</evidence>
<keyword evidence="4" id="KW-1185">Reference proteome</keyword>
<dbReference type="AlphaFoldDB" id="A0A4P7VEM6"/>
<dbReference type="EMBL" id="CP039393">
    <property type="protein sequence ID" value="QCD35173.1"/>
    <property type="molecule type" value="Genomic_DNA"/>
</dbReference>
<proteinExistence type="predicted"/>
<feature type="domain" description="Acyltransferase 3" evidence="2">
    <location>
        <begin position="7"/>
        <end position="318"/>
    </location>
</feature>
<feature type="transmembrane region" description="Helical" evidence="1">
    <location>
        <begin position="82"/>
        <end position="107"/>
    </location>
</feature>
<protein>
    <recommendedName>
        <fullName evidence="2">Acyltransferase 3 domain-containing protein</fullName>
    </recommendedName>
</protein>
<dbReference type="KEGG" id="mgod:E7746_04380"/>
<dbReference type="GO" id="GO:0016747">
    <property type="term" value="F:acyltransferase activity, transferring groups other than amino-acyl groups"/>
    <property type="evidence" value="ECO:0007669"/>
    <property type="project" value="InterPro"/>
</dbReference>
<feature type="transmembrane region" description="Helical" evidence="1">
    <location>
        <begin position="152"/>
        <end position="172"/>
    </location>
</feature>
<dbReference type="Proteomes" id="UP000297031">
    <property type="component" value="Chromosome"/>
</dbReference>
<feature type="transmembrane region" description="Helical" evidence="1">
    <location>
        <begin position="127"/>
        <end position="145"/>
    </location>
</feature>
<dbReference type="RefSeq" id="WP_136409968.1">
    <property type="nucleotide sequence ID" value="NZ_CP039393.1"/>
</dbReference>
<feature type="transmembrane region" description="Helical" evidence="1">
    <location>
        <begin position="212"/>
        <end position="229"/>
    </location>
</feature>